<dbReference type="AlphaFoldDB" id="A0A7I8ICI0"/>
<organism evidence="1">
    <name type="scientific">Spirodela intermedia</name>
    <name type="common">Intermediate duckweed</name>
    <dbReference type="NCBI Taxonomy" id="51605"/>
    <lineage>
        <taxon>Eukaryota</taxon>
        <taxon>Viridiplantae</taxon>
        <taxon>Streptophyta</taxon>
        <taxon>Embryophyta</taxon>
        <taxon>Tracheophyta</taxon>
        <taxon>Spermatophyta</taxon>
        <taxon>Magnoliopsida</taxon>
        <taxon>Liliopsida</taxon>
        <taxon>Araceae</taxon>
        <taxon>Lemnoideae</taxon>
        <taxon>Spirodela</taxon>
    </lineage>
</organism>
<evidence type="ECO:0000313" key="2">
    <source>
        <dbReference type="Proteomes" id="UP001189122"/>
    </source>
</evidence>
<keyword evidence="2" id="KW-1185">Reference proteome</keyword>
<dbReference type="CDD" id="cd09272">
    <property type="entry name" value="RNase_HI_RT_Ty1"/>
    <property type="match status" value="1"/>
</dbReference>
<gene>
    <name evidence="1" type="ORF">SI7747_01001342</name>
</gene>
<dbReference type="EMBL" id="CACRZD030000001">
    <property type="protein sequence ID" value="CAA6654752.1"/>
    <property type="molecule type" value="Genomic_DNA"/>
</dbReference>
<sequence>MSSSELPGQGDTPLNQIYNGDHTMFIKHTKTRGVTVLLVYKKYILDLLQETNKVKCKPINTPLEANLKLRSNQRSTIGYCSFIRGNLVTWRAKKQKVVSRSRAEAEFRVMAQGICEALWIRSLLKELKVDLSRAIRLYYDNKSAIDIAHNLLQHDRTKYIEVD</sequence>
<dbReference type="Proteomes" id="UP001189122">
    <property type="component" value="Unassembled WGS sequence"/>
</dbReference>
<name>A0A7I8ICI0_SPIIN</name>
<accession>A0A7I8ICI0</accession>
<proteinExistence type="predicted"/>
<dbReference type="PANTHER" id="PTHR11439:SF463">
    <property type="entry name" value="REVERSE TRANSCRIPTASE TY1_COPIA-TYPE DOMAIN-CONTAINING PROTEIN"/>
    <property type="match status" value="1"/>
</dbReference>
<evidence type="ECO:0000313" key="1">
    <source>
        <dbReference type="EMBL" id="CAA2614978.1"/>
    </source>
</evidence>
<reference evidence="1 2" key="1">
    <citation type="submission" date="2019-12" db="EMBL/GenBank/DDBJ databases">
        <authorList>
            <person name="Scholz U."/>
            <person name="Mascher M."/>
            <person name="Fiebig A."/>
        </authorList>
    </citation>
    <scope>NUCLEOTIDE SEQUENCE</scope>
</reference>
<protein>
    <submittedName>
        <fullName evidence="1">Uncharacterized protein</fullName>
    </submittedName>
</protein>
<dbReference type="EMBL" id="LR743588">
    <property type="protein sequence ID" value="CAA2614978.1"/>
    <property type="molecule type" value="Genomic_DNA"/>
</dbReference>
<dbReference type="PANTHER" id="PTHR11439">
    <property type="entry name" value="GAG-POL-RELATED RETROTRANSPOSON"/>
    <property type="match status" value="1"/>
</dbReference>